<gene>
    <name evidence="4" type="primary">CCDC57</name>
</gene>
<dbReference type="PANTHER" id="PTHR46725">
    <property type="entry name" value="COILED-COIL DOMAIN-CONTAINING PROTEIN 57"/>
    <property type="match status" value="1"/>
</dbReference>
<dbReference type="Proteomes" id="UP000694923">
    <property type="component" value="Unplaced"/>
</dbReference>
<feature type="coiled-coil region" evidence="1">
    <location>
        <begin position="85"/>
        <end position="173"/>
    </location>
</feature>
<feature type="compositionally biased region" description="Basic and acidic residues" evidence="2">
    <location>
        <begin position="795"/>
        <end position="817"/>
    </location>
</feature>
<evidence type="ECO:0000256" key="1">
    <source>
        <dbReference type="SAM" id="Coils"/>
    </source>
</evidence>
<feature type="region of interest" description="Disordered" evidence="2">
    <location>
        <begin position="624"/>
        <end position="658"/>
    </location>
</feature>
<feature type="coiled-coil region" evidence="1">
    <location>
        <begin position="14"/>
        <end position="56"/>
    </location>
</feature>
<dbReference type="GeneID" id="103593339"/>
<feature type="compositionally biased region" description="Polar residues" evidence="2">
    <location>
        <begin position="820"/>
        <end position="830"/>
    </location>
</feature>
<proteinExistence type="predicted"/>
<keyword evidence="1" id="KW-0175">Coiled coil</keyword>
<dbReference type="RefSeq" id="XP_008574526.1">
    <property type="nucleotide sequence ID" value="XM_008576304.1"/>
</dbReference>
<protein>
    <submittedName>
        <fullName evidence="4">Coiled-coil domain-containing protein 57</fullName>
    </submittedName>
</protein>
<organism evidence="3 4">
    <name type="scientific">Galeopterus variegatus</name>
    <name type="common">Malayan flying lemur</name>
    <name type="synonym">Cynocephalus variegatus</name>
    <dbReference type="NCBI Taxonomy" id="482537"/>
    <lineage>
        <taxon>Eukaryota</taxon>
        <taxon>Metazoa</taxon>
        <taxon>Chordata</taxon>
        <taxon>Craniata</taxon>
        <taxon>Vertebrata</taxon>
        <taxon>Euteleostomi</taxon>
        <taxon>Mammalia</taxon>
        <taxon>Eutheria</taxon>
        <taxon>Euarchontoglires</taxon>
        <taxon>Dermoptera</taxon>
        <taxon>Cynocephalidae</taxon>
        <taxon>Galeopterus</taxon>
    </lineage>
</organism>
<feature type="compositionally biased region" description="Polar residues" evidence="2">
    <location>
        <begin position="710"/>
        <end position="724"/>
    </location>
</feature>
<feature type="region of interest" description="Disordered" evidence="2">
    <location>
        <begin position="485"/>
        <end position="522"/>
    </location>
</feature>
<feature type="region of interest" description="Disordered" evidence="2">
    <location>
        <begin position="690"/>
        <end position="913"/>
    </location>
</feature>
<feature type="compositionally biased region" description="Basic and acidic residues" evidence="2">
    <location>
        <begin position="741"/>
        <end position="753"/>
    </location>
</feature>
<feature type="coiled-coil region" evidence="1">
    <location>
        <begin position="372"/>
        <end position="413"/>
    </location>
</feature>
<feature type="coiled-coil region" evidence="1">
    <location>
        <begin position="658"/>
        <end position="685"/>
    </location>
</feature>
<dbReference type="PANTHER" id="PTHR46725:SF1">
    <property type="entry name" value="COILED-COIL DOMAIN-CONTAINING PROTEIN 57"/>
    <property type="match status" value="1"/>
</dbReference>
<feature type="compositionally biased region" description="Polar residues" evidence="2">
    <location>
        <begin position="839"/>
        <end position="849"/>
    </location>
</feature>
<name>A0ABM0R1N5_GALVR</name>
<dbReference type="InterPro" id="IPR042481">
    <property type="entry name" value="CCDC57"/>
</dbReference>
<evidence type="ECO:0000256" key="2">
    <source>
        <dbReference type="SAM" id="MobiDB-lite"/>
    </source>
</evidence>
<evidence type="ECO:0000313" key="3">
    <source>
        <dbReference type="Proteomes" id="UP000694923"/>
    </source>
</evidence>
<accession>A0ABM0R1N5</accession>
<reference evidence="4" key="1">
    <citation type="submission" date="2025-08" db="UniProtKB">
        <authorList>
            <consortium name="RefSeq"/>
        </authorList>
    </citation>
    <scope>IDENTIFICATION</scope>
</reference>
<sequence length="913" mass="103091">MLPLCSQQTLNELLSRKEEEWRALRAHRAQLQEAALQDTQSRLREAQGELRRLQEDFVYNLQVLEERDRELERYDAAFAQARGREEARQAEVSELKIEAAKLKQALAREARRVEELQQQQQMVLQEHRLELERLHSDRNGEIDLHREQYEDLKWRLERKLQELDGELALQRQELLQEFESEMQKREHEFRLQADDMSNVVLSHELKVKLLNKELEALKEAGAKAAECLQRAQTANSELEGKLQRQAWELRDLEAVKDARIKDLEGKLCSVQLTRKKEEETFKRKGAHLRCLMRPSSMGRGEPGPLRSRTIGLEEAKKQLLFRAGVSVWEPHSHSRGFPPLFRLREDASALKAGWDAQIAQMSKEVIAKDLHVQTLQGQEAKLKAQLARFQQDIERYKQQLSLAVERERSLERDQVQLGLDWQRRCEDIERDQIQKSEALIQGLTAAREQVCAVRQREGYVLALEAEIQTLKHKFKTLEEQLEDVLDPPKTSSSYTDTQPRVQPSAETTGKSPRHGQGGGSLFSTGGSVQAGQVCVGLALRKLRDRVHLLNLLVTRLRQKVLQKPLELGSIQCELPHEVDQVHLEVLELWKQVAELGTYLGTARPEGGEPSSKKQPHTMGTTALRTEGLADGGPAQTEDQGEFSMHLRPGAQPPQALSVHRLQRKLKEATRKILSLRLEKEQLIEMGNRLRAERGHPKGKPPLHPPVPTPETQSPGELPQVSSDHSPPLGQLQPRFTTQGRESAKKECFSEHLGRSPPCSARKVGRSAATRGGGAGAAAPVQRQHKVSTVTCKSTCQKENRSPKLQKAREFPEEDGHHTQRSSFASSSLQDTWKLLDLGSSPSGLTSQDDSTPELPAPAADRRAPAETQAAFAVEGMKMPPQSKAKPATPSRSHLARSKSCPQPPKIRNYNLKD</sequence>
<keyword evidence="3" id="KW-1185">Reference proteome</keyword>
<feature type="coiled-coil region" evidence="1">
    <location>
        <begin position="200"/>
        <end position="255"/>
    </location>
</feature>
<feature type="compositionally biased region" description="Polar residues" evidence="2">
    <location>
        <begin position="489"/>
        <end position="510"/>
    </location>
</feature>
<evidence type="ECO:0000313" key="4">
    <source>
        <dbReference type="RefSeq" id="XP_008574526.1"/>
    </source>
</evidence>
<feature type="compositionally biased region" description="Pro residues" evidence="2">
    <location>
        <begin position="699"/>
        <end position="708"/>
    </location>
</feature>